<dbReference type="GO" id="GO:0006897">
    <property type="term" value="P:endocytosis"/>
    <property type="evidence" value="ECO:0007669"/>
    <property type="project" value="TreeGrafter"/>
</dbReference>
<dbReference type="InterPro" id="IPR011992">
    <property type="entry name" value="EF-hand-dom_pair"/>
</dbReference>
<feature type="compositionally biased region" description="Low complexity" evidence="2">
    <location>
        <begin position="743"/>
        <end position="752"/>
    </location>
</feature>
<feature type="compositionally biased region" description="Basic and acidic residues" evidence="2">
    <location>
        <begin position="917"/>
        <end position="927"/>
    </location>
</feature>
<dbReference type="EMBL" id="LK023317">
    <property type="protein sequence ID" value="CDS05528.1"/>
    <property type="molecule type" value="Genomic_DNA"/>
</dbReference>
<feature type="compositionally biased region" description="Basic and acidic residues" evidence="2">
    <location>
        <begin position="876"/>
        <end position="890"/>
    </location>
</feature>
<dbReference type="SMART" id="SM00027">
    <property type="entry name" value="EH"/>
    <property type="match status" value="3"/>
</dbReference>
<dbReference type="InterPro" id="IPR015940">
    <property type="entry name" value="UBA"/>
</dbReference>
<organism evidence="6">
    <name type="scientific">Lichtheimia ramosa</name>
    <dbReference type="NCBI Taxonomy" id="688394"/>
    <lineage>
        <taxon>Eukaryota</taxon>
        <taxon>Fungi</taxon>
        <taxon>Fungi incertae sedis</taxon>
        <taxon>Mucoromycota</taxon>
        <taxon>Mucoromycotina</taxon>
        <taxon>Mucoromycetes</taxon>
        <taxon>Mucorales</taxon>
        <taxon>Lichtheimiaceae</taxon>
        <taxon>Lichtheimia</taxon>
    </lineage>
</organism>
<feature type="compositionally biased region" description="Basic and acidic residues" evidence="2">
    <location>
        <begin position="1213"/>
        <end position="1231"/>
    </location>
</feature>
<feature type="compositionally biased region" description="Low complexity" evidence="2">
    <location>
        <begin position="681"/>
        <end position="693"/>
    </location>
</feature>
<name>A0A077WEH7_9FUNG</name>
<feature type="compositionally biased region" description="Basic and acidic residues" evidence="2">
    <location>
        <begin position="1004"/>
        <end position="1030"/>
    </location>
</feature>
<feature type="domain" description="EH" evidence="4">
    <location>
        <begin position="266"/>
        <end position="355"/>
    </location>
</feature>
<evidence type="ECO:0000256" key="2">
    <source>
        <dbReference type="SAM" id="MobiDB-lite"/>
    </source>
</evidence>
<dbReference type="Pfam" id="PF00627">
    <property type="entry name" value="UBA"/>
    <property type="match status" value="1"/>
</dbReference>
<protein>
    <submittedName>
        <fullName evidence="6">Uncharacterized protein</fullName>
    </submittedName>
</protein>
<feature type="compositionally biased region" description="Basic and acidic residues" evidence="2">
    <location>
        <begin position="1071"/>
        <end position="1101"/>
    </location>
</feature>
<dbReference type="GO" id="GO:0005886">
    <property type="term" value="C:plasma membrane"/>
    <property type="evidence" value="ECO:0007669"/>
    <property type="project" value="TreeGrafter"/>
</dbReference>
<feature type="compositionally biased region" description="Low complexity" evidence="2">
    <location>
        <begin position="649"/>
        <end position="667"/>
    </location>
</feature>
<feature type="compositionally biased region" description="Basic and acidic residues" evidence="2">
    <location>
        <begin position="1185"/>
        <end position="1202"/>
    </location>
</feature>
<evidence type="ECO:0000256" key="1">
    <source>
        <dbReference type="SAM" id="Coils"/>
    </source>
</evidence>
<feature type="domain" description="UBA" evidence="3">
    <location>
        <begin position="1452"/>
        <end position="1509"/>
    </location>
</feature>
<dbReference type="InterPro" id="IPR002048">
    <property type="entry name" value="EF_hand_dom"/>
</dbReference>
<evidence type="ECO:0000259" key="4">
    <source>
        <dbReference type="PROSITE" id="PS50031"/>
    </source>
</evidence>
<dbReference type="SUPFAM" id="SSF46934">
    <property type="entry name" value="UBA-like"/>
    <property type="match status" value="1"/>
</dbReference>
<feature type="domain" description="EF-hand" evidence="5">
    <location>
        <begin position="156"/>
        <end position="191"/>
    </location>
</feature>
<dbReference type="SUPFAM" id="SSF47473">
    <property type="entry name" value="EF-hand"/>
    <property type="match status" value="3"/>
</dbReference>
<feature type="compositionally biased region" description="Low complexity" evidence="2">
    <location>
        <begin position="371"/>
        <end position="387"/>
    </location>
</feature>
<feature type="compositionally biased region" description="Polar residues" evidence="2">
    <location>
        <begin position="694"/>
        <end position="722"/>
    </location>
</feature>
<dbReference type="PROSITE" id="PS50030">
    <property type="entry name" value="UBA"/>
    <property type="match status" value="1"/>
</dbReference>
<feature type="region of interest" description="Disordered" evidence="2">
    <location>
        <begin position="361"/>
        <end position="413"/>
    </location>
</feature>
<feature type="compositionally biased region" description="Basic and acidic residues" evidence="2">
    <location>
        <begin position="773"/>
        <end position="802"/>
    </location>
</feature>
<dbReference type="CDD" id="cd00052">
    <property type="entry name" value="EH"/>
    <property type="match status" value="3"/>
</dbReference>
<feature type="domain" description="EH" evidence="4">
    <location>
        <begin position="15"/>
        <end position="104"/>
    </location>
</feature>
<gene>
    <name evidence="6" type="ORF">LRAMOSA08056</name>
</gene>
<feature type="region of interest" description="Disordered" evidence="2">
    <location>
        <begin position="604"/>
        <end position="1299"/>
    </location>
</feature>
<feature type="compositionally biased region" description="Polar residues" evidence="2">
    <location>
        <begin position="1035"/>
        <end position="1044"/>
    </location>
</feature>
<dbReference type="GO" id="GO:0005737">
    <property type="term" value="C:cytoplasm"/>
    <property type="evidence" value="ECO:0007669"/>
    <property type="project" value="TreeGrafter"/>
</dbReference>
<dbReference type="SMART" id="SM00054">
    <property type="entry name" value="EFh"/>
    <property type="match status" value="4"/>
</dbReference>
<dbReference type="Gene3D" id="1.10.8.10">
    <property type="entry name" value="DNA helicase RuvA subunit, C-terminal domain"/>
    <property type="match status" value="1"/>
</dbReference>
<dbReference type="PANTHER" id="PTHR11216">
    <property type="entry name" value="EH DOMAIN"/>
    <property type="match status" value="1"/>
</dbReference>
<feature type="region of interest" description="Disordered" evidence="2">
    <location>
        <begin position="560"/>
        <end position="592"/>
    </location>
</feature>
<dbReference type="OrthoDB" id="524326at2759"/>
<dbReference type="PROSITE" id="PS50222">
    <property type="entry name" value="EF_HAND_2"/>
    <property type="match status" value="2"/>
</dbReference>
<feature type="domain" description="EF-hand" evidence="5">
    <location>
        <begin position="299"/>
        <end position="334"/>
    </location>
</feature>
<feature type="compositionally biased region" description="Basic and acidic residues" evidence="2">
    <location>
        <begin position="1420"/>
        <end position="1458"/>
    </location>
</feature>
<sequence length="1511" mass="166505">MSSTTNWESHLSPQEVRAYGIFFAAANGGKANIVTGQEAVTFFARSGIPNEILSDIWETADRDNLGYLTPETFSIALKLIACAQHGQEVGQPVLSTVVPLPQFEGINPETTLVNNAADTISPSDREKYLTIFRAHHPVQGVIDGAKAREIFVKSKLPNEALAQIWSLADVRKSGNLNQTEFVIAMHYIAKMMDGSIKTLPTQLPASVYGSASGSIQSSPVLRRTSMSPVAHQATGNSTISYMSALPPRTFPVQQQQTGSWEISSQQKIQYDSYFDNLDKQRTGYVHGNEAVDFFKNSRLPDTELARVWDLADMEQRGRLTRNEFAIAMHLIQKRLAGEPLPNILPKSLAAHAQHASILGQSMFQSPPSMDPSQYQQQTRQPPAQHYRAPPPPPPPKQQQQQQQPDEDLLGDFGNNEQLTEETNQVNRLQYEISNVKTTIEQVKGQKQSVQATLNQSQQQKEQHEKQRTEIMQMHESETKRLEELHNVIESERPGWIQIQQEHNAASQQLQKVRDEIAETQKALDASRQETETLRQRVHQIQTEKDDMIALLNRLREYVKQQEQPSKPNFDDIFSPQESSRELESPQQQAASPSEFDAIFGAATTATTESKRPAPPPPPHRRSTIRRQQDQQSSTTKKARAPPPPPPTQTAVMAAGAAGTAATAAVLATHHETESSDDTETESSSTTSSAESSDQVAKNETVTQDQVNIQELSTLPEGSNNMEQVVAETPQIQEAVTEDKEQSSSKSSELLHSVVHDNDDIVPTHVTETSPESESSRSEQDAVIEKPLADEERAMEKEPVVEEDHVDDIVPVNVTESEEAEKDTHKETEPVTETPVVNESVVEQPTAEKESVPESIVEQPTVEKESEPAVEEIKEDDNDKAKDIVSDETKETVPAVPSEESALTKSQEEEEAATGQKDVVDNEPKETDSAAATEAVSKDKVPSTVNEDTVDHSDTEAGIMQDSQKDTQDEAASKSVTPEEPKEQEIEKMSEGEQQQEEDESQEVEQSKADVIDETKAPDVDHEEPVVDDKVPPVTTEEQQQTSAGVSKDIQESINEPLKETQLEDINPTAPEDDKPTAPEDDKPATPEDDKPTAPEDDKPVTPEDEEYAAQTTQEGSNDEKTGSAESQKMPGAMPGEEKHTTTLDESDEDFESARVSPVEEHPTAIETSSTNDSSDTVRPALDDDNTLKDDQTAASTSDKRESLNPFAVATSDAAKKQDDITPSEDIKKESSTTEPSASTDKSGEDNEDFDAVFMERPSDKSKQSSFSSGENESFEMISSNASLDKSKPNDELEDEFDSAFASELHDAKMIDAPTTKATTASSAFDDDFDSIFATQLMDAKVVHDDQSNPFGPVTSSSTDIKDKGKEKMSWATSFGGFDFGQDDDDTKGNDEWDAIFGGGNSEKKDSGDQQGFQDTFADFGKNKDTTNVDDDSQARENQPKEEQLSKQEDTSEIQERIDTPPQPQHPAFAPTGSNLDQLLAMGFDRAVAKEALDRYDQDLEKATNFLLDQAN</sequence>
<feature type="coiled-coil region" evidence="1">
    <location>
        <begin position="439"/>
        <end position="543"/>
    </location>
</feature>
<dbReference type="Gene3D" id="1.10.238.10">
    <property type="entry name" value="EF-hand"/>
    <property type="match status" value="3"/>
</dbReference>
<dbReference type="PROSITE" id="PS50031">
    <property type="entry name" value="EH"/>
    <property type="match status" value="3"/>
</dbReference>
<feature type="compositionally biased region" description="Low complexity" evidence="2">
    <location>
        <begin position="1263"/>
        <end position="1275"/>
    </location>
</feature>
<feature type="compositionally biased region" description="Acidic residues" evidence="2">
    <location>
        <begin position="993"/>
        <end position="1002"/>
    </location>
</feature>
<feature type="domain" description="EH" evidence="4">
    <location>
        <begin position="124"/>
        <end position="214"/>
    </location>
</feature>
<accession>A0A077WEH7</accession>
<feature type="compositionally biased region" description="Basic and acidic residues" evidence="2">
    <location>
        <begin position="1359"/>
        <end position="1368"/>
    </location>
</feature>
<reference evidence="6" key="1">
    <citation type="journal article" date="2014" name="Genome Announc.">
        <title>De novo whole-genome sequence and genome annotation of Lichtheimia ramosa.</title>
        <authorList>
            <person name="Linde J."/>
            <person name="Schwartze V."/>
            <person name="Binder U."/>
            <person name="Lass-Florl C."/>
            <person name="Voigt K."/>
            <person name="Horn F."/>
        </authorList>
    </citation>
    <scope>NUCLEOTIDE SEQUENCE</scope>
    <source>
        <strain evidence="6">JMRC FSU:6197</strain>
    </source>
</reference>
<dbReference type="GO" id="GO:0005509">
    <property type="term" value="F:calcium ion binding"/>
    <property type="evidence" value="ECO:0007669"/>
    <property type="project" value="InterPro"/>
</dbReference>
<evidence type="ECO:0000259" key="3">
    <source>
        <dbReference type="PROSITE" id="PS50030"/>
    </source>
</evidence>
<feature type="compositionally biased region" description="Basic and acidic residues" evidence="2">
    <location>
        <begin position="962"/>
        <end position="990"/>
    </location>
</feature>
<feature type="compositionally biased region" description="Polar residues" evidence="2">
    <location>
        <begin position="1347"/>
        <end position="1358"/>
    </location>
</feature>
<keyword evidence="1" id="KW-0175">Coiled coil</keyword>
<dbReference type="SMART" id="SM00165">
    <property type="entry name" value="UBA"/>
    <property type="match status" value="1"/>
</dbReference>
<dbReference type="GO" id="GO:0016197">
    <property type="term" value="P:endosomal transport"/>
    <property type="evidence" value="ECO:0007669"/>
    <property type="project" value="TreeGrafter"/>
</dbReference>
<dbReference type="PANTHER" id="PTHR11216:SF170">
    <property type="entry name" value="DYNAMIN ASSOCIATED PROTEIN 160, ISOFORM D"/>
    <property type="match status" value="1"/>
</dbReference>
<dbReference type="InterPro" id="IPR009060">
    <property type="entry name" value="UBA-like_sf"/>
</dbReference>
<evidence type="ECO:0000259" key="5">
    <source>
        <dbReference type="PROSITE" id="PS50222"/>
    </source>
</evidence>
<feature type="compositionally biased region" description="Polar residues" evidence="2">
    <location>
        <begin position="1165"/>
        <end position="1176"/>
    </location>
</feature>
<evidence type="ECO:0000313" key="6">
    <source>
        <dbReference type="EMBL" id="CDS05528.1"/>
    </source>
</evidence>
<feature type="region of interest" description="Disordered" evidence="2">
    <location>
        <begin position="1343"/>
        <end position="1473"/>
    </location>
</feature>
<proteinExistence type="predicted"/>
<dbReference type="Pfam" id="PF12763">
    <property type="entry name" value="EH"/>
    <property type="match status" value="3"/>
</dbReference>
<dbReference type="InterPro" id="IPR000261">
    <property type="entry name" value="EH_dom"/>
</dbReference>